<reference evidence="1 2" key="1">
    <citation type="journal article" date="2018" name="Sci. Rep.">
        <title>Genomic signatures of local adaptation to the degree of environmental predictability in rotifers.</title>
        <authorList>
            <person name="Franch-Gras L."/>
            <person name="Hahn C."/>
            <person name="Garcia-Roger E.M."/>
            <person name="Carmona M.J."/>
            <person name="Serra M."/>
            <person name="Gomez A."/>
        </authorList>
    </citation>
    <scope>NUCLEOTIDE SEQUENCE [LARGE SCALE GENOMIC DNA]</scope>
    <source>
        <strain evidence="1">HYR1</strain>
    </source>
</reference>
<dbReference type="EMBL" id="REGN01000126">
    <property type="protein sequence ID" value="RNA44281.1"/>
    <property type="molecule type" value="Genomic_DNA"/>
</dbReference>
<evidence type="ECO:0000313" key="1">
    <source>
        <dbReference type="EMBL" id="RNA44281.1"/>
    </source>
</evidence>
<accession>A0A3M7T9J6</accession>
<dbReference type="InterPro" id="IPR036397">
    <property type="entry name" value="RNaseH_sf"/>
</dbReference>
<dbReference type="GO" id="GO:0003676">
    <property type="term" value="F:nucleic acid binding"/>
    <property type="evidence" value="ECO:0007669"/>
    <property type="project" value="InterPro"/>
</dbReference>
<gene>
    <name evidence="1" type="ORF">BpHYR1_010558</name>
</gene>
<comment type="caution">
    <text evidence="1">The sequence shown here is derived from an EMBL/GenBank/DDBJ whole genome shotgun (WGS) entry which is preliminary data.</text>
</comment>
<dbReference type="AlphaFoldDB" id="A0A3M7T9J6"/>
<name>A0A3M7T9J6_BRAPC</name>
<dbReference type="Gene3D" id="3.30.420.10">
    <property type="entry name" value="Ribonuclease H-like superfamily/Ribonuclease H"/>
    <property type="match status" value="1"/>
</dbReference>
<dbReference type="Proteomes" id="UP000276133">
    <property type="component" value="Unassembled WGS sequence"/>
</dbReference>
<keyword evidence="2" id="KW-1185">Reference proteome</keyword>
<protein>
    <submittedName>
        <fullName evidence="1">Uncharacterized protein</fullName>
    </submittedName>
</protein>
<organism evidence="1 2">
    <name type="scientific">Brachionus plicatilis</name>
    <name type="common">Marine rotifer</name>
    <name type="synonym">Brachionus muelleri</name>
    <dbReference type="NCBI Taxonomy" id="10195"/>
    <lineage>
        <taxon>Eukaryota</taxon>
        <taxon>Metazoa</taxon>
        <taxon>Spiralia</taxon>
        <taxon>Gnathifera</taxon>
        <taxon>Rotifera</taxon>
        <taxon>Eurotatoria</taxon>
        <taxon>Monogononta</taxon>
        <taxon>Pseudotrocha</taxon>
        <taxon>Ploima</taxon>
        <taxon>Brachionidae</taxon>
        <taxon>Brachionus</taxon>
    </lineage>
</organism>
<proteinExistence type="predicted"/>
<dbReference type="OrthoDB" id="10006939at2759"/>
<sequence>MLAHSMYSTDLSSGIYSSFCFFLTKKEFTLPSSQPETLPCSSKFENGISFKGVTHFAGKSPPNSLDLNPIEIIQYKMKEFVRKRNIQNMNKKEDGTKLKQRIH</sequence>
<evidence type="ECO:0000313" key="2">
    <source>
        <dbReference type="Proteomes" id="UP000276133"/>
    </source>
</evidence>